<proteinExistence type="inferred from homology"/>
<evidence type="ECO:0000256" key="3">
    <source>
        <dbReference type="SAM" id="SignalP"/>
    </source>
</evidence>
<accession>A0A6N1X9Q1</accession>
<dbReference type="NCBIfam" id="TIGR02775">
    <property type="entry name" value="TrbG_Ti"/>
    <property type="match status" value="1"/>
</dbReference>
<dbReference type="InterPro" id="IPR010258">
    <property type="entry name" value="Conjugal_tfr_TrbG/VirB9/CagX"/>
</dbReference>
<keyword evidence="5" id="KW-1185">Reference proteome</keyword>
<dbReference type="EMBL" id="CP054841">
    <property type="protein sequence ID" value="QKV55133.1"/>
    <property type="molecule type" value="Genomic_DNA"/>
</dbReference>
<gene>
    <name evidence="4" type="primary">trbG</name>
    <name evidence="4" type="ORF">HUK68_19500</name>
</gene>
<dbReference type="RefSeq" id="WP_175505921.1">
    <property type="nucleotide sequence ID" value="NZ_CP054841.1"/>
</dbReference>
<comment type="similarity">
    <text evidence="1">Belongs to the TrbG/VirB9 family.</text>
</comment>
<dbReference type="KEGG" id="aant:HUK68_19500"/>
<geneLocation type="plasmid" evidence="4 5">
    <name>unnamed1</name>
</geneLocation>
<dbReference type="Gene3D" id="2.60.40.2500">
    <property type="match status" value="1"/>
</dbReference>
<feature type="signal peptide" evidence="3">
    <location>
        <begin position="1"/>
        <end position="19"/>
    </location>
</feature>
<dbReference type="Proteomes" id="UP000509579">
    <property type="component" value="Plasmid unnamed1"/>
</dbReference>
<feature type="chain" id="PRO_5026672557" evidence="3">
    <location>
        <begin position="20"/>
        <end position="298"/>
    </location>
</feature>
<sequence>MDKLLTALLLGALAAPGHAAGAGEQRLNELYFPGASPQLTAQEKAAIAIANKWRNPDAKGLQPVAGSDGAVRFLFGAQQPSIVCAVLQVCDIELQAGEQVNSIHLGDAARWTVEPAVTGSGAAEVQHLVIKPMDVGLETSLIVSTDRRTYHLRLRSHRTAFMPRVGFTYPEEALAKWDVLKARAGQEQQQRTLASTGEYLGNLDFGYAIAGSARWKPVRVYNDGRKTIIEMPAAMQQTEAPALMVVRKDGGSFQADDTVMVNYRVQGDRYIVDAVFDKAVLVAGVGRSQDRVTITREK</sequence>
<dbReference type="InterPro" id="IPR033645">
    <property type="entry name" value="VirB9/CagX/TrbG_C"/>
</dbReference>
<evidence type="ECO:0000313" key="4">
    <source>
        <dbReference type="EMBL" id="QKV55133.1"/>
    </source>
</evidence>
<evidence type="ECO:0000313" key="5">
    <source>
        <dbReference type="Proteomes" id="UP000509579"/>
    </source>
</evidence>
<dbReference type="InterPro" id="IPR014142">
    <property type="entry name" value="TrbG_Ti"/>
</dbReference>
<dbReference type="NCBIfam" id="NF010460">
    <property type="entry name" value="PRK13885.1"/>
    <property type="match status" value="1"/>
</dbReference>
<evidence type="ECO:0000256" key="1">
    <source>
        <dbReference type="ARBA" id="ARBA00006135"/>
    </source>
</evidence>
<keyword evidence="2 3" id="KW-0732">Signal</keyword>
<keyword evidence="4" id="KW-0614">Plasmid</keyword>
<name>A0A6N1X9Q1_9BURK</name>
<dbReference type="CDD" id="cd06911">
    <property type="entry name" value="VirB9_CagX_TrbG"/>
    <property type="match status" value="1"/>
</dbReference>
<dbReference type="InterPro" id="IPR038161">
    <property type="entry name" value="VirB9/CagX/TrbG_C_sf"/>
</dbReference>
<evidence type="ECO:0000256" key="2">
    <source>
        <dbReference type="ARBA" id="ARBA00022729"/>
    </source>
</evidence>
<dbReference type="AlphaFoldDB" id="A0A6N1X9Q1"/>
<reference evidence="4 5" key="1">
    <citation type="submission" date="2020-06" db="EMBL/GenBank/DDBJ databases">
        <title>Acidovorax antarctica sp. nov., isolated from Corinth ice sheet soil, Antarctic Fields Peninsula.</title>
        <authorList>
            <person name="Xu Q."/>
            <person name="Peng F."/>
        </authorList>
    </citation>
    <scope>NUCLEOTIDE SEQUENCE [LARGE SCALE GENOMIC DNA]</scope>
    <source>
        <strain evidence="4 5">16-35-5</strain>
        <plasmid evidence="4 5">unnamed1</plasmid>
    </source>
</reference>
<dbReference type="Pfam" id="PF03524">
    <property type="entry name" value="CagX"/>
    <property type="match status" value="1"/>
</dbReference>
<protein>
    <submittedName>
        <fullName evidence="4">P-type conjugative transfer protein TrbG</fullName>
    </submittedName>
</protein>
<organism evidence="4 5">
    <name type="scientific">Comamonas antarctica</name>
    <dbReference type="NCBI Taxonomy" id="2743470"/>
    <lineage>
        <taxon>Bacteria</taxon>
        <taxon>Pseudomonadati</taxon>
        <taxon>Pseudomonadota</taxon>
        <taxon>Betaproteobacteria</taxon>
        <taxon>Burkholderiales</taxon>
        <taxon>Comamonadaceae</taxon>
        <taxon>Comamonas</taxon>
    </lineage>
</organism>